<dbReference type="Gene3D" id="3.20.20.80">
    <property type="entry name" value="Glycosidases"/>
    <property type="match status" value="1"/>
</dbReference>
<evidence type="ECO:0000256" key="7">
    <source>
        <dbReference type="ARBA" id="ARBA00022801"/>
    </source>
</evidence>
<dbReference type="EC" id="3.2.1.78" evidence="4"/>
<keyword evidence="13" id="KW-1185">Reference proteome</keyword>
<dbReference type="SMART" id="SM00236">
    <property type="entry name" value="fCBD"/>
    <property type="match status" value="1"/>
</dbReference>
<comment type="subcellular location">
    <subcellularLocation>
        <location evidence="2">Secreted</location>
    </subcellularLocation>
</comment>
<comment type="caution">
    <text evidence="12">The sequence shown here is derived from an EMBL/GenBank/DDBJ whole genome shotgun (WGS) entry which is preliminary data.</text>
</comment>
<feature type="domain" description="CBM1" evidence="11">
    <location>
        <begin position="32"/>
        <end position="68"/>
    </location>
</feature>
<dbReference type="AlphaFoldDB" id="A0AAD6UWM5"/>
<evidence type="ECO:0000256" key="2">
    <source>
        <dbReference type="ARBA" id="ARBA00004613"/>
    </source>
</evidence>
<dbReference type="GO" id="GO:0030248">
    <property type="term" value="F:cellulose binding"/>
    <property type="evidence" value="ECO:0007669"/>
    <property type="project" value="InterPro"/>
</dbReference>
<feature type="signal peptide" evidence="10">
    <location>
        <begin position="1"/>
        <end position="32"/>
    </location>
</feature>
<feature type="region of interest" description="Disordered" evidence="9">
    <location>
        <begin position="72"/>
        <end position="92"/>
    </location>
</feature>
<evidence type="ECO:0000256" key="6">
    <source>
        <dbReference type="ARBA" id="ARBA00022729"/>
    </source>
</evidence>
<keyword evidence="5" id="KW-0964">Secreted</keyword>
<dbReference type="Pfam" id="PF00734">
    <property type="entry name" value="CBM_1"/>
    <property type="match status" value="1"/>
</dbReference>
<sequence length="457" mass="48462">MIPGQHDLVLLSTNIIRSTLLLLALSLASVRAQSPIFGQCGGQNWPGPFTCATGSVCVFQNPFYSQCVPGTATTPPPTTTTGATTTPAKSTTTTVKSTTSTASVPVLTAFVKTSGTKFTLNGAPYTLVGSNAYWLPLMGSSTGYSSADLNTAFNDLSAVARPPGFNEVTNSNGGVPFFHLWSGSTATVNTAATGLGSLDNVIAAAKAHGIRLIVTLTNNWSDYGGMDIYTAQILGSGQFHDLFYTNPTIIAAFKTYVQAVVTRYANDPTTMPRCAGSNTAASSTCDTTTITTWASNISAFIKSIDKNHLVAIGDEGFFNEPGSHNFDFVYQGTLGIDFAANMQISTLDFGTFHESWGENADVETWGVQWITDHATVMASTNKPAIMEEFGITDATRNATYATWYQTVISTGVTGDLIWQAGSTLSNGQTPYDGYMIFPTDPVYQLIKSHAAALKARG</sequence>
<organism evidence="12 13">
    <name type="scientific">Mycena pura</name>
    <dbReference type="NCBI Taxonomy" id="153505"/>
    <lineage>
        <taxon>Eukaryota</taxon>
        <taxon>Fungi</taxon>
        <taxon>Dikarya</taxon>
        <taxon>Basidiomycota</taxon>
        <taxon>Agaricomycotina</taxon>
        <taxon>Agaricomycetes</taxon>
        <taxon>Agaricomycetidae</taxon>
        <taxon>Agaricales</taxon>
        <taxon>Marasmiineae</taxon>
        <taxon>Mycenaceae</taxon>
        <taxon>Mycena</taxon>
    </lineage>
</organism>
<evidence type="ECO:0000256" key="8">
    <source>
        <dbReference type="ARBA" id="ARBA00023295"/>
    </source>
</evidence>
<dbReference type="EMBL" id="JARJCW010000085">
    <property type="protein sequence ID" value="KAJ7196268.1"/>
    <property type="molecule type" value="Genomic_DNA"/>
</dbReference>
<evidence type="ECO:0000259" key="11">
    <source>
        <dbReference type="PROSITE" id="PS51164"/>
    </source>
</evidence>
<evidence type="ECO:0000256" key="10">
    <source>
        <dbReference type="SAM" id="SignalP"/>
    </source>
</evidence>
<proteinExistence type="inferred from homology"/>
<protein>
    <recommendedName>
        <fullName evidence="4">mannan endo-1,4-beta-mannosidase</fullName>
        <ecNumber evidence="4">3.2.1.78</ecNumber>
    </recommendedName>
</protein>
<dbReference type="GO" id="GO:0046355">
    <property type="term" value="P:mannan catabolic process"/>
    <property type="evidence" value="ECO:0007669"/>
    <property type="project" value="UniProtKB-ARBA"/>
</dbReference>
<dbReference type="InterPro" id="IPR035971">
    <property type="entry name" value="CBD_sf"/>
</dbReference>
<accession>A0AAD6UWM5</accession>
<name>A0AAD6UWM5_9AGAR</name>
<keyword evidence="6 10" id="KW-0732">Signal</keyword>
<dbReference type="InterPro" id="IPR001547">
    <property type="entry name" value="Glyco_hydro_5"/>
</dbReference>
<dbReference type="InterPro" id="IPR045053">
    <property type="entry name" value="MAN-like"/>
</dbReference>
<evidence type="ECO:0000313" key="12">
    <source>
        <dbReference type="EMBL" id="KAJ7196268.1"/>
    </source>
</evidence>
<evidence type="ECO:0000313" key="13">
    <source>
        <dbReference type="Proteomes" id="UP001219525"/>
    </source>
</evidence>
<dbReference type="PANTHER" id="PTHR31451:SF39">
    <property type="entry name" value="MANNAN ENDO-1,4-BETA-MANNOSIDASE 1"/>
    <property type="match status" value="1"/>
</dbReference>
<evidence type="ECO:0000256" key="4">
    <source>
        <dbReference type="ARBA" id="ARBA00012706"/>
    </source>
</evidence>
<dbReference type="PROSITE" id="PS51164">
    <property type="entry name" value="CBM1_2"/>
    <property type="match status" value="1"/>
</dbReference>
<evidence type="ECO:0000256" key="9">
    <source>
        <dbReference type="SAM" id="MobiDB-lite"/>
    </source>
</evidence>
<dbReference type="InterPro" id="IPR000254">
    <property type="entry name" value="CBD"/>
</dbReference>
<dbReference type="Pfam" id="PF26410">
    <property type="entry name" value="GH5_mannosidase"/>
    <property type="match status" value="1"/>
</dbReference>
<reference evidence="12" key="1">
    <citation type="submission" date="2023-03" db="EMBL/GenBank/DDBJ databases">
        <title>Massive genome expansion in bonnet fungi (Mycena s.s.) driven by repeated elements and novel gene families across ecological guilds.</title>
        <authorList>
            <consortium name="Lawrence Berkeley National Laboratory"/>
            <person name="Harder C.B."/>
            <person name="Miyauchi S."/>
            <person name="Viragh M."/>
            <person name="Kuo A."/>
            <person name="Thoen E."/>
            <person name="Andreopoulos B."/>
            <person name="Lu D."/>
            <person name="Skrede I."/>
            <person name="Drula E."/>
            <person name="Henrissat B."/>
            <person name="Morin E."/>
            <person name="Kohler A."/>
            <person name="Barry K."/>
            <person name="LaButti K."/>
            <person name="Morin E."/>
            <person name="Salamov A."/>
            <person name="Lipzen A."/>
            <person name="Mereny Z."/>
            <person name="Hegedus B."/>
            <person name="Baldrian P."/>
            <person name="Stursova M."/>
            <person name="Weitz H."/>
            <person name="Taylor A."/>
            <person name="Grigoriev I.V."/>
            <person name="Nagy L.G."/>
            <person name="Martin F."/>
            <person name="Kauserud H."/>
        </authorList>
    </citation>
    <scope>NUCLEOTIDE SEQUENCE</scope>
    <source>
        <strain evidence="12">9144</strain>
    </source>
</reference>
<gene>
    <name evidence="12" type="ORF">GGX14DRAFT_473866</name>
</gene>
<dbReference type="PANTHER" id="PTHR31451">
    <property type="match status" value="1"/>
</dbReference>
<evidence type="ECO:0000256" key="1">
    <source>
        <dbReference type="ARBA" id="ARBA00001678"/>
    </source>
</evidence>
<dbReference type="GO" id="GO:0005576">
    <property type="term" value="C:extracellular region"/>
    <property type="evidence" value="ECO:0007669"/>
    <property type="project" value="UniProtKB-SubCell"/>
</dbReference>
<dbReference type="GO" id="GO:0016985">
    <property type="term" value="F:mannan endo-1,4-beta-mannosidase activity"/>
    <property type="evidence" value="ECO:0007669"/>
    <property type="project" value="UniProtKB-EC"/>
</dbReference>
<dbReference type="Proteomes" id="UP001219525">
    <property type="component" value="Unassembled WGS sequence"/>
</dbReference>
<dbReference type="SUPFAM" id="SSF57180">
    <property type="entry name" value="Cellulose-binding domain"/>
    <property type="match status" value="1"/>
</dbReference>
<dbReference type="PROSITE" id="PS00562">
    <property type="entry name" value="CBM1_1"/>
    <property type="match status" value="1"/>
</dbReference>
<evidence type="ECO:0000256" key="5">
    <source>
        <dbReference type="ARBA" id="ARBA00022525"/>
    </source>
</evidence>
<comment type="similarity">
    <text evidence="3">Belongs to the glycosyl hydrolase 5 (cellulase A) family.</text>
</comment>
<dbReference type="SUPFAM" id="SSF51445">
    <property type="entry name" value="(Trans)glycosidases"/>
    <property type="match status" value="1"/>
</dbReference>
<comment type="catalytic activity">
    <reaction evidence="1">
        <text>Random hydrolysis of (1-&gt;4)-beta-D-mannosidic linkages in mannans, galactomannans and glucomannans.</text>
        <dbReference type="EC" id="3.2.1.78"/>
    </reaction>
</comment>
<keyword evidence="7 12" id="KW-0378">Hydrolase</keyword>
<evidence type="ECO:0000256" key="3">
    <source>
        <dbReference type="ARBA" id="ARBA00005641"/>
    </source>
</evidence>
<dbReference type="InterPro" id="IPR017853">
    <property type="entry name" value="GH"/>
</dbReference>
<keyword evidence="8" id="KW-0326">Glycosidase</keyword>
<feature type="chain" id="PRO_5042271960" description="mannan endo-1,4-beta-mannosidase" evidence="10">
    <location>
        <begin position="33"/>
        <end position="457"/>
    </location>
</feature>